<gene>
    <name evidence="3" type="ORF">D6851_03630</name>
</gene>
<dbReference type="Pfam" id="PF25164">
    <property type="entry name" value="CoiA_N"/>
    <property type="match status" value="1"/>
</dbReference>
<keyword evidence="1" id="KW-0175">Coiled coil</keyword>
<organism evidence="3 4">
    <name type="scientific">Altericroceibacterium spongiae</name>
    <dbReference type="NCBI Taxonomy" id="2320269"/>
    <lineage>
        <taxon>Bacteria</taxon>
        <taxon>Pseudomonadati</taxon>
        <taxon>Pseudomonadota</taxon>
        <taxon>Alphaproteobacteria</taxon>
        <taxon>Sphingomonadales</taxon>
        <taxon>Erythrobacteraceae</taxon>
        <taxon>Altericroceibacterium</taxon>
    </lineage>
</organism>
<dbReference type="RefSeq" id="WP_120323538.1">
    <property type="nucleotide sequence ID" value="NZ_RAPF01000002.1"/>
</dbReference>
<evidence type="ECO:0000259" key="2">
    <source>
        <dbReference type="Pfam" id="PF25164"/>
    </source>
</evidence>
<feature type="coiled-coil region" evidence="1">
    <location>
        <begin position="446"/>
        <end position="481"/>
    </location>
</feature>
<accession>A0A420ENP8</accession>
<keyword evidence="4" id="KW-1185">Reference proteome</keyword>
<feature type="domain" description="Competence protein CoiA-like N-terminal" evidence="2">
    <location>
        <begin position="30"/>
        <end position="61"/>
    </location>
</feature>
<evidence type="ECO:0000313" key="3">
    <source>
        <dbReference type="EMBL" id="RKF22339.1"/>
    </source>
</evidence>
<dbReference type="OrthoDB" id="9134102at2"/>
<sequence length="611" mass="69162">MRNEWHPTQAIGPDGQRADVKSVENGLQCHCVCFECEQPVVARQGSKLRWHFAHHAPTNCRPTPESELHFFAKSLLADTLWLWIPAVEASAAGRNKQISKRRKYAFAEVRVEMADGNVRPDLILIESGGKALHVEIFVRHRVDSAKLAKLKGRGISSVEIDLSHLDWDDRSSWEAAILEVAPRTWLHNAKAAKVQQDLEAQAASEAARKQEVLDAEFSNVAAAFQNALVSFDSPDKPLTDQHNLARKRGFAGKVGHTTKGSTCFRVAPAYWQSRIVNRFVWDEAAGSPRSFETKDVLAHVQDLVRPGLSRISKETTERMQHEFPEFEAPWHVVHGYLKWLKDHWMFDKRAGGKQWLASSSAIHHRKEQEALWEEERQRKEDLAEWADFILSNIPAHETSDFNKAKWVDRVVASYDARETRKLCEAIYDMVVGRRGLAEHLLGLPLLAEYERQNITQAERRAEDERKRIARLEQAHREARVSALQAKAADILDCEAQDWLQAANERLGENTPLAVAMDSDEGLALAYAELKRIRDERRAAAALAASQARLQAALEKNRAELTDLANKRARDPVRAGLWCQSPNPKLGGKRPIDYCTDDRALRTCKEIMPANI</sequence>
<reference evidence="3 4" key="1">
    <citation type="submission" date="2018-09" db="EMBL/GenBank/DDBJ databases">
        <title>Altererythrobacter spongiae sp. nov., isolated from a marine sponge.</title>
        <authorList>
            <person name="Zhuang L."/>
            <person name="Luo L."/>
        </authorList>
    </citation>
    <scope>NUCLEOTIDE SEQUENCE [LARGE SCALE GENOMIC DNA]</scope>
    <source>
        <strain evidence="3 4">HN-Y73</strain>
    </source>
</reference>
<proteinExistence type="predicted"/>
<dbReference type="AlphaFoldDB" id="A0A420ENP8"/>
<comment type="caution">
    <text evidence="3">The sequence shown here is derived from an EMBL/GenBank/DDBJ whole genome shotgun (WGS) entry which is preliminary data.</text>
</comment>
<evidence type="ECO:0000256" key="1">
    <source>
        <dbReference type="SAM" id="Coils"/>
    </source>
</evidence>
<dbReference type="Proteomes" id="UP000284395">
    <property type="component" value="Unassembled WGS sequence"/>
</dbReference>
<name>A0A420ENP8_9SPHN</name>
<dbReference type="EMBL" id="RAPF01000002">
    <property type="protein sequence ID" value="RKF22339.1"/>
    <property type="molecule type" value="Genomic_DNA"/>
</dbReference>
<protein>
    <submittedName>
        <fullName evidence="3">DUF2384 domain-containing protein</fullName>
    </submittedName>
</protein>
<dbReference type="InterPro" id="IPR057253">
    <property type="entry name" value="CoiA-like_N"/>
</dbReference>
<evidence type="ECO:0000313" key="4">
    <source>
        <dbReference type="Proteomes" id="UP000284395"/>
    </source>
</evidence>